<dbReference type="InterPro" id="IPR016187">
    <property type="entry name" value="CTDL_fold"/>
</dbReference>
<dbReference type="AlphaFoldDB" id="A0A672ILT3"/>
<proteinExistence type="predicted"/>
<dbReference type="SUPFAM" id="SSF56436">
    <property type="entry name" value="C-type lectin-like"/>
    <property type="match status" value="1"/>
</dbReference>
<dbReference type="InterPro" id="IPR001304">
    <property type="entry name" value="C-type_lectin-like"/>
</dbReference>
<reference evidence="2" key="1">
    <citation type="submission" date="2019-06" db="EMBL/GenBank/DDBJ databases">
        <authorList>
            <consortium name="Wellcome Sanger Institute Data Sharing"/>
        </authorList>
    </citation>
    <scope>NUCLEOTIDE SEQUENCE [LARGE SCALE GENOMIC DNA]</scope>
</reference>
<dbReference type="InterPro" id="IPR016186">
    <property type="entry name" value="C-type_lectin-like/link_sf"/>
</dbReference>
<sequence>MFEIVFGFGLISCSDVHHQKYHYVDRPMTWAEAQRYCRQFYYDLATFESMEDMDQLNRPSSMTSAVWIGLWDDPKSWKATLKRSGKQKCDVGDKRAAGVDRFVS</sequence>
<accession>A0A672ILT3</accession>
<feature type="domain" description="C-type lectin" evidence="1">
    <location>
        <begin position="27"/>
        <end position="79"/>
    </location>
</feature>
<dbReference type="Pfam" id="PF00059">
    <property type="entry name" value="Lectin_C"/>
    <property type="match status" value="1"/>
</dbReference>
<keyword evidence="3" id="KW-1185">Reference proteome</keyword>
<evidence type="ECO:0000313" key="3">
    <source>
        <dbReference type="Proteomes" id="UP000472267"/>
    </source>
</evidence>
<evidence type="ECO:0000259" key="1">
    <source>
        <dbReference type="Pfam" id="PF00059"/>
    </source>
</evidence>
<dbReference type="InParanoid" id="A0A672ILT3"/>
<dbReference type="PANTHER" id="PTHR45784">
    <property type="entry name" value="C-TYPE LECTIN DOMAIN FAMILY 20 MEMBER A-RELATED"/>
    <property type="match status" value="1"/>
</dbReference>
<reference evidence="2" key="3">
    <citation type="submission" date="2025-09" db="UniProtKB">
        <authorList>
            <consortium name="Ensembl"/>
        </authorList>
    </citation>
    <scope>IDENTIFICATION</scope>
</reference>
<dbReference type="Proteomes" id="UP000472267">
    <property type="component" value="Chromosome 22"/>
</dbReference>
<dbReference type="PANTHER" id="PTHR45784:SF3">
    <property type="entry name" value="C-TYPE LECTIN DOMAIN FAMILY 4 MEMBER K-LIKE-RELATED"/>
    <property type="match status" value="1"/>
</dbReference>
<evidence type="ECO:0000313" key="2">
    <source>
        <dbReference type="Ensembl" id="ENSSFAP00005042064.1"/>
    </source>
</evidence>
<dbReference type="Ensembl" id="ENSSFAT00005043594.1">
    <property type="protein sequence ID" value="ENSSFAP00005042064.1"/>
    <property type="gene ID" value="ENSSFAG00005020891.1"/>
</dbReference>
<reference evidence="2" key="2">
    <citation type="submission" date="2025-08" db="UniProtKB">
        <authorList>
            <consortium name="Ensembl"/>
        </authorList>
    </citation>
    <scope>IDENTIFICATION</scope>
</reference>
<dbReference type="Gene3D" id="3.10.100.10">
    <property type="entry name" value="Mannose-Binding Protein A, subunit A"/>
    <property type="match status" value="1"/>
</dbReference>
<protein>
    <recommendedName>
        <fullName evidence="1">C-type lectin domain-containing protein</fullName>
    </recommendedName>
</protein>
<name>A0A672ILT3_SALFA</name>
<organism evidence="2 3">
    <name type="scientific">Salarias fasciatus</name>
    <name type="common">Jewelled blenny</name>
    <name type="synonym">Blennius fasciatus</name>
    <dbReference type="NCBI Taxonomy" id="181472"/>
    <lineage>
        <taxon>Eukaryota</taxon>
        <taxon>Metazoa</taxon>
        <taxon>Chordata</taxon>
        <taxon>Craniata</taxon>
        <taxon>Vertebrata</taxon>
        <taxon>Euteleostomi</taxon>
        <taxon>Actinopterygii</taxon>
        <taxon>Neopterygii</taxon>
        <taxon>Teleostei</taxon>
        <taxon>Neoteleostei</taxon>
        <taxon>Acanthomorphata</taxon>
        <taxon>Ovalentaria</taxon>
        <taxon>Blenniimorphae</taxon>
        <taxon>Blenniiformes</taxon>
        <taxon>Blennioidei</taxon>
        <taxon>Blenniidae</taxon>
        <taxon>Salariinae</taxon>
        <taxon>Salarias</taxon>
    </lineage>
</organism>